<comment type="caution">
    <text evidence="2">The sequence shown here is derived from an EMBL/GenBank/DDBJ whole genome shotgun (WGS) entry which is preliminary data.</text>
</comment>
<dbReference type="InterPro" id="IPR043519">
    <property type="entry name" value="NT_sf"/>
</dbReference>
<organism evidence="2 3">
    <name type="scientific">Deinococcus carri</name>
    <dbReference type="NCBI Taxonomy" id="1211323"/>
    <lineage>
        <taxon>Bacteria</taxon>
        <taxon>Thermotogati</taxon>
        <taxon>Deinococcota</taxon>
        <taxon>Deinococci</taxon>
        <taxon>Deinococcales</taxon>
        <taxon>Deinococcaceae</taxon>
        <taxon>Deinococcus</taxon>
    </lineage>
</organism>
<protein>
    <recommendedName>
        <fullName evidence="1">Polymerase nucleotidyl transferase domain-containing protein</fullName>
    </recommendedName>
</protein>
<accession>A0ABP9W280</accession>
<dbReference type="Gene3D" id="3.30.460.10">
    <property type="entry name" value="Beta Polymerase, domain 2"/>
    <property type="match status" value="1"/>
</dbReference>
<dbReference type="CDD" id="cd05403">
    <property type="entry name" value="NT_KNTase_like"/>
    <property type="match status" value="1"/>
</dbReference>
<dbReference type="RefSeq" id="WP_345459486.1">
    <property type="nucleotide sequence ID" value="NZ_BAABRP010000001.1"/>
</dbReference>
<name>A0ABP9W280_9DEIO</name>
<proteinExistence type="predicted"/>
<dbReference type="Proteomes" id="UP001401887">
    <property type="component" value="Unassembled WGS sequence"/>
</dbReference>
<sequence length="276" mass="29073">MTPVPALARTIAARAARIPGVVAVALGGSHARGTARPDSDLDLGLFYRADLPFDLGALNALCRDLDDSGAASATPPGGWGPWVDGGAWLTVEGQRVDFIYRELGRLAQSVEDALAGRVTLHAQPGHPHGIHGHHYAAELAWGVPLHDPSGHLARLRARLGGYPVSLAQALETHYGWQPDFWLDAAEKGLKRGDRHYAQGCVYQAVMALVQTLCARERAWLLNEKGAVALAGALPGVPPDFAVRVNAALATLDLPGLRALSAEVTQGRPDGGSPNIG</sequence>
<dbReference type="EMBL" id="BAABRP010000001">
    <property type="protein sequence ID" value="GAA5511470.1"/>
    <property type="molecule type" value="Genomic_DNA"/>
</dbReference>
<reference evidence="2 3" key="1">
    <citation type="submission" date="2024-02" db="EMBL/GenBank/DDBJ databases">
        <title>Deinococcus carri NBRC 110142.</title>
        <authorList>
            <person name="Ichikawa N."/>
            <person name="Katano-Makiyama Y."/>
            <person name="Hidaka K."/>
        </authorList>
    </citation>
    <scope>NUCLEOTIDE SEQUENCE [LARGE SCALE GENOMIC DNA]</scope>
    <source>
        <strain evidence="2 3">NBRC 110142</strain>
    </source>
</reference>
<dbReference type="Pfam" id="PF01909">
    <property type="entry name" value="NTP_transf_2"/>
    <property type="match status" value="1"/>
</dbReference>
<gene>
    <name evidence="2" type="ORF">Dcar01_00180</name>
</gene>
<keyword evidence="3" id="KW-1185">Reference proteome</keyword>
<dbReference type="InterPro" id="IPR002934">
    <property type="entry name" value="Polymerase_NTP_transf_dom"/>
</dbReference>
<feature type="domain" description="Polymerase nucleotidyl transferase" evidence="1">
    <location>
        <begin position="17"/>
        <end position="52"/>
    </location>
</feature>
<evidence type="ECO:0000313" key="3">
    <source>
        <dbReference type="Proteomes" id="UP001401887"/>
    </source>
</evidence>
<evidence type="ECO:0000313" key="2">
    <source>
        <dbReference type="EMBL" id="GAA5511470.1"/>
    </source>
</evidence>
<dbReference type="SUPFAM" id="SSF81301">
    <property type="entry name" value="Nucleotidyltransferase"/>
    <property type="match status" value="1"/>
</dbReference>
<evidence type="ECO:0000259" key="1">
    <source>
        <dbReference type="Pfam" id="PF01909"/>
    </source>
</evidence>